<feature type="transmembrane region" description="Helical" evidence="1">
    <location>
        <begin position="20"/>
        <end position="42"/>
    </location>
</feature>
<dbReference type="AlphaFoldDB" id="A0A0F9PJK3"/>
<protein>
    <submittedName>
        <fullName evidence="2">Uncharacterized protein</fullName>
    </submittedName>
</protein>
<name>A0A0F9PJK3_9ZZZZ</name>
<organism evidence="2">
    <name type="scientific">marine sediment metagenome</name>
    <dbReference type="NCBI Taxonomy" id="412755"/>
    <lineage>
        <taxon>unclassified sequences</taxon>
        <taxon>metagenomes</taxon>
        <taxon>ecological metagenomes</taxon>
    </lineage>
</organism>
<dbReference type="EMBL" id="LAZR01002414">
    <property type="protein sequence ID" value="KKN30349.1"/>
    <property type="molecule type" value="Genomic_DNA"/>
</dbReference>
<accession>A0A0F9PJK3</accession>
<keyword evidence="1" id="KW-0472">Membrane</keyword>
<keyword evidence="1" id="KW-1133">Transmembrane helix</keyword>
<sequence>MKVNKANLYGKEGNMLKDKLYKYGAAFCIASLVGLGAFVYYVPTTDIPTLTFSVDGQIKQRLRDLTPISVEKNTAYFSIECRNYNTGARSYYVTSKGTSRYDEKAMLDCPREMHYLNCPNFTVSFKDDSAVVNVLSGYKSQFSSQAVKSCATSAILNAPVIYSYRNNEDNLIQENINSWN</sequence>
<evidence type="ECO:0000313" key="2">
    <source>
        <dbReference type="EMBL" id="KKN30349.1"/>
    </source>
</evidence>
<proteinExistence type="predicted"/>
<reference evidence="2" key="1">
    <citation type="journal article" date="2015" name="Nature">
        <title>Complex archaea that bridge the gap between prokaryotes and eukaryotes.</title>
        <authorList>
            <person name="Spang A."/>
            <person name="Saw J.H."/>
            <person name="Jorgensen S.L."/>
            <person name="Zaremba-Niedzwiedzka K."/>
            <person name="Martijn J."/>
            <person name="Lind A.E."/>
            <person name="van Eijk R."/>
            <person name="Schleper C."/>
            <person name="Guy L."/>
            <person name="Ettema T.J."/>
        </authorList>
    </citation>
    <scope>NUCLEOTIDE SEQUENCE</scope>
</reference>
<evidence type="ECO:0000256" key="1">
    <source>
        <dbReference type="SAM" id="Phobius"/>
    </source>
</evidence>
<gene>
    <name evidence="2" type="ORF">LCGC14_0835110</name>
</gene>
<comment type="caution">
    <text evidence="2">The sequence shown here is derived from an EMBL/GenBank/DDBJ whole genome shotgun (WGS) entry which is preliminary data.</text>
</comment>
<keyword evidence="1" id="KW-0812">Transmembrane</keyword>